<dbReference type="EMBL" id="GBXM01027820">
    <property type="protein sequence ID" value="JAH80757.1"/>
    <property type="molecule type" value="Transcribed_RNA"/>
</dbReference>
<reference evidence="1" key="2">
    <citation type="journal article" date="2015" name="Fish Shellfish Immunol.">
        <title>Early steps in the European eel (Anguilla anguilla)-Vibrio vulnificus interaction in the gills: Role of the RtxA13 toxin.</title>
        <authorList>
            <person name="Callol A."/>
            <person name="Pajuelo D."/>
            <person name="Ebbesson L."/>
            <person name="Teles M."/>
            <person name="MacKenzie S."/>
            <person name="Amaro C."/>
        </authorList>
    </citation>
    <scope>NUCLEOTIDE SEQUENCE</scope>
</reference>
<dbReference type="AlphaFoldDB" id="A0A0E9VRY2"/>
<name>A0A0E9VRY2_ANGAN</name>
<sequence>MSSPVNSPRSWEMNPLLAQYPREMGETEDTSTTSSYTLYRITSFVAITSFRSFSKLLWNNASSPALV</sequence>
<protein>
    <submittedName>
        <fullName evidence="1">Uncharacterized protein</fullName>
    </submittedName>
</protein>
<evidence type="ECO:0000313" key="1">
    <source>
        <dbReference type="EMBL" id="JAH80757.1"/>
    </source>
</evidence>
<organism evidence="1">
    <name type="scientific">Anguilla anguilla</name>
    <name type="common">European freshwater eel</name>
    <name type="synonym">Muraena anguilla</name>
    <dbReference type="NCBI Taxonomy" id="7936"/>
    <lineage>
        <taxon>Eukaryota</taxon>
        <taxon>Metazoa</taxon>
        <taxon>Chordata</taxon>
        <taxon>Craniata</taxon>
        <taxon>Vertebrata</taxon>
        <taxon>Euteleostomi</taxon>
        <taxon>Actinopterygii</taxon>
        <taxon>Neopterygii</taxon>
        <taxon>Teleostei</taxon>
        <taxon>Anguilliformes</taxon>
        <taxon>Anguillidae</taxon>
        <taxon>Anguilla</taxon>
    </lineage>
</organism>
<proteinExistence type="predicted"/>
<reference evidence="1" key="1">
    <citation type="submission" date="2014-11" db="EMBL/GenBank/DDBJ databases">
        <authorList>
            <person name="Amaro Gonzalez C."/>
        </authorList>
    </citation>
    <scope>NUCLEOTIDE SEQUENCE</scope>
</reference>
<accession>A0A0E9VRY2</accession>